<proteinExistence type="predicted"/>
<protein>
    <submittedName>
        <fullName evidence="1">Uncharacterized protein</fullName>
    </submittedName>
</protein>
<sequence>MVSSLLPSCPPYVVPLTLVPLPTPPFQQIRSGGSPHKGKGSKQECVCGGLCGIDSEPYSGDNAFRSWNQKFSVELGQHARHVTIEVK</sequence>
<dbReference type="Proteomes" id="UP000053555">
    <property type="component" value="Unassembled WGS sequence"/>
</dbReference>
<name>A0A0B2QZX1_GLYSO</name>
<reference evidence="1" key="1">
    <citation type="submission" date="2014-07" db="EMBL/GenBank/DDBJ databases">
        <title>Identification of a novel salt tolerance gene in wild soybean by whole-genome sequencing.</title>
        <authorList>
            <person name="Lam H.-M."/>
            <person name="Qi X."/>
            <person name="Li M.-W."/>
            <person name="Liu X."/>
            <person name="Xie M."/>
            <person name="Ni M."/>
            <person name="Xu X."/>
        </authorList>
    </citation>
    <scope>NUCLEOTIDE SEQUENCE [LARGE SCALE GENOMIC DNA]</scope>
    <source>
        <tissue evidence="1">Root</tissue>
    </source>
</reference>
<dbReference type="EMBL" id="KN654271">
    <property type="protein sequence ID" value="KHN25584.1"/>
    <property type="molecule type" value="Genomic_DNA"/>
</dbReference>
<dbReference type="AlphaFoldDB" id="A0A0B2QZX1"/>
<organism evidence="1">
    <name type="scientific">Glycine soja</name>
    <name type="common">Wild soybean</name>
    <dbReference type="NCBI Taxonomy" id="3848"/>
    <lineage>
        <taxon>Eukaryota</taxon>
        <taxon>Viridiplantae</taxon>
        <taxon>Streptophyta</taxon>
        <taxon>Embryophyta</taxon>
        <taxon>Tracheophyta</taxon>
        <taxon>Spermatophyta</taxon>
        <taxon>Magnoliopsida</taxon>
        <taxon>eudicotyledons</taxon>
        <taxon>Gunneridae</taxon>
        <taxon>Pentapetalae</taxon>
        <taxon>rosids</taxon>
        <taxon>fabids</taxon>
        <taxon>Fabales</taxon>
        <taxon>Fabaceae</taxon>
        <taxon>Papilionoideae</taxon>
        <taxon>50 kb inversion clade</taxon>
        <taxon>NPAAA clade</taxon>
        <taxon>indigoferoid/millettioid clade</taxon>
        <taxon>Phaseoleae</taxon>
        <taxon>Glycine</taxon>
        <taxon>Glycine subgen. Soja</taxon>
    </lineage>
</organism>
<gene>
    <name evidence="1" type="ORF">glysoja_037862</name>
</gene>
<accession>A0A0B2QZX1</accession>
<evidence type="ECO:0000313" key="1">
    <source>
        <dbReference type="EMBL" id="KHN25584.1"/>
    </source>
</evidence>